<comment type="similarity">
    <text evidence="1 2">Belongs to the DTD family.</text>
</comment>
<protein>
    <recommendedName>
        <fullName evidence="2">D-aminoacyl-tRNA deacylase</fullName>
        <shortName evidence="2">DTD</shortName>
        <ecNumber evidence="2">3.1.1.96</ecNumber>
    </recommendedName>
    <alternativeName>
        <fullName evidence="2">Gly-tRNA(Ala) deacylase</fullName>
        <ecNumber evidence="2">3.1.1.-</ecNumber>
    </alternativeName>
</protein>
<dbReference type="GO" id="GO:0019478">
    <property type="term" value="P:D-amino acid catabolic process"/>
    <property type="evidence" value="ECO:0007669"/>
    <property type="project" value="UniProtKB-UniRule"/>
</dbReference>
<dbReference type="GO" id="GO:0000049">
    <property type="term" value="F:tRNA binding"/>
    <property type="evidence" value="ECO:0007669"/>
    <property type="project" value="UniProtKB-UniRule"/>
</dbReference>
<dbReference type="CDD" id="cd00563">
    <property type="entry name" value="Dtyr_deacylase"/>
    <property type="match status" value="1"/>
</dbReference>
<comment type="subcellular location">
    <subcellularLocation>
        <location evidence="2">Cytoplasm</location>
    </subcellularLocation>
</comment>
<comment type="catalytic activity">
    <reaction evidence="2">
        <text>a D-aminoacyl-tRNA + H2O = a tRNA + a D-alpha-amino acid + H(+)</text>
        <dbReference type="Rhea" id="RHEA:13953"/>
        <dbReference type="Rhea" id="RHEA-COMP:10123"/>
        <dbReference type="Rhea" id="RHEA-COMP:10124"/>
        <dbReference type="ChEBI" id="CHEBI:15377"/>
        <dbReference type="ChEBI" id="CHEBI:15378"/>
        <dbReference type="ChEBI" id="CHEBI:59871"/>
        <dbReference type="ChEBI" id="CHEBI:78442"/>
        <dbReference type="ChEBI" id="CHEBI:79333"/>
        <dbReference type="EC" id="3.1.1.96"/>
    </reaction>
</comment>
<dbReference type="SUPFAM" id="SSF69500">
    <property type="entry name" value="DTD-like"/>
    <property type="match status" value="1"/>
</dbReference>
<comment type="subunit">
    <text evidence="2">Homodimer.</text>
</comment>
<sequence>MRTIIQRVKKASVKVEGEIIGEIRQGLLVLLAVHEDDTEKDIEWMAGKVMNLRIFGDDQQKINKSVQDVGGEILVVSQFTLYGDCKKGNRPSFIKSARPEKAKECYEKFVAKIKETGVKTETGKFQEHMEVELVNDGPTTIIIESQKVESL</sequence>
<feature type="short sequence motif" description="Gly-cisPro motif, important for rejection of L-amino acids" evidence="2">
    <location>
        <begin position="137"/>
        <end position="138"/>
    </location>
</feature>
<keyword evidence="2" id="KW-0963">Cytoplasm</keyword>
<dbReference type="EC" id="3.1.1.-" evidence="2"/>
<dbReference type="InterPro" id="IPR023509">
    <property type="entry name" value="DTD-like_sf"/>
</dbReference>
<dbReference type="GO" id="GO:0005737">
    <property type="term" value="C:cytoplasm"/>
    <property type="evidence" value="ECO:0007669"/>
    <property type="project" value="UniProtKB-SubCell"/>
</dbReference>
<comment type="domain">
    <text evidence="2">A Gly-cisPro motif from one monomer fits into the active site of the other monomer to allow specific chiral rejection of L-amino acids.</text>
</comment>
<comment type="function">
    <text evidence="2">An aminoacyl-tRNA editing enzyme that deacylates mischarged D-aminoacyl-tRNAs. Also deacylates mischarged glycyl-tRNA(Ala), protecting cells against glycine mischarging by AlaRS. Acts via tRNA-based rather than protein-based catalysis; rejects L-amino acids rather than detecting D-amino acids in the active site. By recycling D-aminoacyl-tRNA to D-amino acids and free tRNA molecules, this enzyme counteracts the toxicity associated with the formation of D-aminoacyl-tRNA entities in vivo and helps enforce protein L-homochirality.</text>
</comment>
<keyword evidence="2" id="KW-0820">tRNA-binding</keyword>
<dbReference type="PANTHER" id="PTHR10472">
    <property type="entry name" value="D-TYROSYL-TRNA TYR DEACYLASE"/>
    <property type="match status" value="1"/>
</dbReference>
<keyword evidence="2" id="KW-0378">Hydrolase</keyword>
<name>A0A2H0V2C4_9BACT</name>
<reference evidence="4" key="1">
    <citation type="submission" date="2017-09" db="EMBL/GenBank/DDBJ databases">
        <title>Depth-based differentiation of microbial function through sediment-hosted aquifers and enrichment of novel symbionts in the deep terrestrial subsurface.</title>
        <authorList>
            <person name="Probst A.J."/>
            <person name="Ladd B."/>
            <person name="Jarett J.K."/>
            <person name="Geller-Mcgrath D.E."/>
            <person name="Sieber C.M.K."/>
            <person name="Emerson J.B."/>
            <person name="Anantharaman K."/>
            <person name="Thomas B.C."/>
            <person name="Malmstrom R."/>
            <person name="Stieglmeier M."/>
            <person name="Klingl A."/>
            <person name="Woyke T."/>
            <person name="Ryan C.M."/>
            <person name="Banfield J.F."/>
        </authorList>
    </citation>
    <scope>NUCLEOTIDE SEQUENCE [LARGE SCALE GENOMIC DNA]</scope>
</reference>
<dbReference type="HAMAP" id="MF_00518">
    <property type="entry name" value="Deacylase_Dtd"/>
    <property type="match status" value="1"/>
</dbReference>
<dbReference type="GO" id="GO:0043908">
    <property type="term" value="F:Ser(Gly)-tRNA(Ala) hydrolase activity"/>
    <property type="evidence" value="ECO:0007669"/>
    <property type="project" value="UniProtKB-UniRule"/>
</dbReference>
<dbReference type="GO" id="GO:0106026">
    <property type="term" value="F:Gly-tRNA(Ala) deacylase activity"/>
    <property type="evidence" value="ECO:0007669"/>
    <property type="project" value="UniProtKB-UniRule"/>
</dbReference>
<organism evidence="3 4">
    <name type="scientific">Candidatus Falkowbacteria bacterium CG10_big_fil_rev_8_21_14_0_10_43_10</name>
    <dbReference type="NCBI Taxonomy" id="1974567"/>
    <lineage>
        <taxon>Bacteria</taxon>
        <taxon>Candidatus Falkowiibacteriota</taxon>
    </lineage>
</organism>
<dbReference type="EC" id="3.1.1.96" evidence="2"/>
<comment type="catalytic activity">
    <reaction evidence="2">
        <text>glycyl-tRNA(Ala) + H2O = tRNA(Ala) + glycine + H(+)</text>
        <dbReference type="Rhea" id="RHEA:53744"/>
        <dbReference type="Rhea" id="RHEA-COMP:9657"/>
        <dbReference type="Rhea" id="RHEA-COMP:13640"/>
        <dbReference type="ChEBI" id="CHEBI:15377"/>
        <dbReference type="ChEBI" id="CHEBI:15378"/>
        <dbReference type="ChEBI" id="CHEBI:57305"/>
        <dbReference type="ChEBI" id="CHEBI:78442"/>
        <dbReference type="ChEBI" id="CHEBI:78522"/>
    </reaction>
</comment>
<dbReference type="NCBIfam" id="TIGR00256">
    <property type="entry name" value="D-aminoacyl-tRNA deacylase"/>
    <property type="match status" value="1"/>
</dbReference>
<comment type="caution">
    <text evidence="3">The sequence shown here is derived from an EMBL/GenBank/DDBJ whole genome shotgun (WGS) entry which is preliminary data.</text>
</comment>
<dbReference type="EMBL" id="PFAR01000024">
    <property type="protein sequence ID" value="PIR93212.1"/>
    <property type="molecule type" value="Genomic_DNA"/>
</dbReference>
<dbReference type="Gene3D" id="3.50.80.10">
    <property type="entry name" value="D-tyrosyl-tRNA(Tyr) deacylase"/>
    <property type="match status" value="1"/>
</dbReference>
<gene>
    <name evidence="2" type="primary">dtd</name>
    <name evidence="3" type="ORF">COT99_02000</name>
</gene>
<dbReference type="PANTHER" id="PTHR10472:SF5">
    <property type="entry name" value="D-AMINOACYL-TRNA DEACYLASE 1"/>
    <property type="match status" value="1"/>
</dbReference>
<dbReference type="GO" id="GO:0051500">
    <property type="term" value="F:D-tyrosyl-tRNA(Tyr) deacylase activity"/>
    <property type="evidence" value="ECO:0007669"/>
    <property type="project" value="TreeGrafter"/>
</dbReference>
<dbReference type="Proteomes" id="UP000228626">
    <property type="component" value="Unassembled WGS sequence"/>
</dbReference>
<evidence type="ECO:0000313" key="3">
    <source>
        <dbReference type="EMBL" id="PIR93212.1"/>
    </source>
</evidence>
<dbReference type="AlphaFoldDB" id="A0A2H0V2C4"/>
<evidence type="ECO:0000256" key="2">
    <source>
        <dbReference type="HAMAP-Rule" id="MF_00518"/>
    </source>
</evidence>
<dbReference type="Pfam" id="PF02580">
    <property type="entry name" value="Tyr_Deacylase"/>
    <property type="match status" value="1"/>
</dbReference>
<evidence type="ECO:0000256" key="1">
    <source>
        <dbReference type="ARBA" id="ARBA00009673"/>
    </source>
</evidence>
<accession>A0A2H0V2C4</accession>
<keyword evidence="2" id="KW-0694">RNA-binding</keyword>
<dbReference type="InterPro" id="IPR003732">
    <property type="entry name" value="Daa-tRNA_deacyls_DTD"/>
</dbReference>
<evidence type="ECO:0000313" key="4">
    <source>
        <dbReference type="Proteomes" id="UP000228626"/>
    </source>
</evidence>
<proteinExistence type="inferred from homology"/>
<dbReference type="FunFam" id="3.50.80.10:FF:000001">
    <property type="entry name" value="D-aminoacyl-tRNA deacylase"/>
    <property type="match status" value="1"/>
</dbReference>